<keyword evidence="2 9" id="KW-0028">Amino-acid biosynthesis</keyword>
<dbReference type="InterPro" id="IPR027417">
    <property type="entry name" value="P-loop_NTPase"/>
</dbReference>
<gene>
    <name evidence="9" type="primary">aroE</name>
    <name evidence="12" type="ORF">RJ40_08645</name>
</gene>
<dbReference type="GO" id="GO:0008652">
    <property type="term" value="P:amino acid biosynthetic process"/>
    <property type="evidence" value="ECO:0007669"/>
    <property type="project" value="UniProtKB-KW"/>
</dbReference>
<dbReference type="Pfam" id="PF01202">
    <property type="entry name" value="SKI"/>
    <property type="match status" value="1"/>
</dbReference>
<dbReference type="GO" id="GO:0005524">
    <property type="term" value="F:ATP binding"/>
    <property type="evidence" value="ECO:0007669"/>
    <property type="project" value="UniProtKB-KW"/>
</dbReference>
<dbReference type="KEGG" id="maqe:RJ40_08645"/>
<feature type="binding site" evidence="9">
    <location>
        <position position="276"/>
    </location>
    <ligand>
        <name>shikimate</name>
        <dbReference type="ChEBI" id="CHEBI:36208"/>
    </ligand>
</feature>
<dbReference type="InterPro" id="IPR036291">
    <property type="entry name" value="NAD(P)-bd_dom_sf"/>
</dbReference>
<evidence type="ECO:0000259" key="11">
    <source>
        <dbReference type="Pfam" id="PF18317"/>
    </source>
</evidence>
<reference evidence="12" key="2">
    <citation type="submission" date="2019-02" db="EMBL/GenBank/DDBJ databases">
        <authorList>
            <person name="Chen S.-C."/>
            <person name="Chien H.-H."/>
            <person name="Lai M.-C."/>
        </authorList>
    </citation>
    <scope>NUCLEOTIDE SEQUENCE</scope>
    <source>
        <strain evidence="12">N2F9704</strain>
    </source>
</reference>
<comment type="catalytic activity">
    <reaction evidence="9">
        <text>shikimate + NADP(+) = 3-dehydroshikimate + NADPH + H(+)</text>
        <dbReference type="Rhea" id="RHEA:17737"/>
        <dbReference type="ChEBI" id="CHEBI:15378"/>
        <dbReference type="ChEBI" id="CHEBI:16630"/>
        <dbReference type="ChEBI" id="CHEBI:36208"/>
        <dbReference type="ChEBI" id="CHEBI:57783"/>
        <dbReference type="ChEBI" id="CHEBI:58349"/>
        <dbReference type="EC" id="1.1.1.25"/>
    </reaction>
</comment>
<dbReference type="AlphaFoldDB" id="A0A8A3S6S7"/>
<feature type="binding site" evidence="9">
    <location>
        <position position="251"/>
    </location>
    <ligand>
        <name>shikimate</name>
        <dbReference type="ChEBI" id="CHEBI:36208"/>
    </ligand>
</feature>
<dbReference type="InterPro" id="IPR023000">
    <property type="entry name" value="Shikimate_kinase_CS"/>
</dbReference>
<evidence type="ECO:0000256" key="7">
    <source>
        <dbReference type="ARBA" id="ARBA00023141"/>
    </source>
</evidence>
<feature type="active site" description="Proton acceptor" evidence="9">
    <location>
        <position position="255"/>
    </location>
</feature>
<dbReference type="UniPathway" id="UPA00053">
    <property type="reaction ID" value="UER00087"/>
</dbReference>
<dbReference type="InterPro" id="IPR031322">
    <property type="entry name" value="Shikimate/glucono_kinase"/>
</dbReference>
<evidence type="ECO:0000256" key="4">
    <source>
        <dbReference type="ARBA" id="ARBA00022741"/>
    </source>
</evidence>
<comment type="pathway">
    <text evidence="9">Metabolic intermediate biosynthesis; chorismate biosynthesis; chorismate from D-erythrose 4-phosphate and phosphoenolpyruvate: step 4/7.</text>
</comment>
<comment type="subunit">
    <text evidence="9">Homodimer.</text>
</comment>
<feature type="domain" description="SDH C-terminal" evidence="11">
    <location>
        <begin position="419"/>
        <end position="448"/>
    </location>
</feature>
<evidence type="ECO:0000256" key="6">
    <source>
        <dbReference type="ARBA" id="ARBA00022840"/>
    </source>
</evidence>
<evidence type="ECO:0000256" key="3">
    <source>
        <dbReference type="ARBA" id="ARBA00022679"/>
    </source>
</evidence>
<dbReference type="EC" id="1.1.1.25" evidence="9"/>
<dbReference type="GO" id="GO:0004764">
    <property type="term" value="F:shikimate 3-dehydrogenase (NADP+) activity"/>
    <property type="evidence" value="ECO:0007669"/>
    <property type="project" value="UniProtKB-UniRule"/>
</dbReference>
<dbReference type="InterPro" id="IPR046346">
    <property type="entry name" value="Aminoacid_DH-like_N_sf"/>
</dbReference>
<dbReference type="Gene3D" id="3.40.50.300">
    <property type="entry name" value="P-loop containing nucleotide triphosphate hydrolases"/>
    <property type="match status" value="1"/>
</dbReference>
<dbReference type="SUPFAM" id="SSF51735">
    <property type="entry name" value="NAD(P)-binding Rossmann-fold domains"/>
    <property type="match status" value="1"/>
</dbReference>
<dbReference type="SUPFAM" id="SSF53223">
    <property type="entry name" value="Aminoacid dehydrogenase-like, N-terminal domain"/>
    <property type="match status" value="1"/>
</dbReference>
<keyword evidence="6" id="KW-0067">ATP-binding</keyword>
<comment type="similarity">
    <text evidence="9">Belongs to the shikimate dehydrogenase family.</text>
</comment>
<comment type="function">
    <text evidence="9">Involved in the biosynthesis of the chorismate, which leads to the biosynthesis of aromatic amino acids. Catalyzes the reversible NADPH linked reduction of 3-dehydroshikimate (DHSA) to yield shikimate (SA).</text>
</comment>
<feature type="domain" description="Shikimate dehydrogenase substrate binding N-terminal" evidence="10">
    <location>
        <begin position="198"/>
        <end position="278"/>
    </location>
</feature>
<feature type="binding site" evidence="9">
    <location>
        <position position="396"/>
    </location>
    <ligand>
        <name>NADP(+)</name>
        <dbReference type="ChEBI" id="CHEBI:58349"/>
    </ligand>
</feature>
<accession>A0A8A3S6S7</accession>
<dbReference type="SUPFAM" id="SSF52540">
    <property type="entry name" value="P-loop containing nucleoside triphosphate hydrolases"/>
    <property type="match status" value="1"/>
</dbReference>
<dbReference type="GO" id="GO:0009073">
    <property type="term" value="P:aromatic amino acid family biosynthetic process"/>
    <property type="evidence" value="ECO:0007669"/>
    <property type="project" value="UniProtKB-KW"/>
</dbReference>
<dbReference type="InterPro" id="IPR013708">
    <property type="entry name" value="Shikimate_DH-bd_N"/>
</dbReference>
<name>A0A8A3S6S7_9EURY</name>
<dbReference type="InterPro" id="IPR000623">
    <property type="entry name" value="Shikimate_kinase/TSH1"/>
</dbReference>
<feature type="binding site" evidence="9">
    <location>
        <begin position="206"/>
        <end position="208"/>
    </location>
    <ligand>
        <name>shikimate</name>
        <dbReference type="ChEBI" id="CHEBI:36208"/>
    </ligand>
</feature>
<dbReference type="PROSITE" id="PS01128">
    <property type="entry name" value="SHIKIMATE_KINASE"/>
    <property type="match status" value="1"/>
</dbReference>
<evidence type="ECO:0000256" key="1">
    <source>
        <dbReference type="ARBA" id="ARBA00004842"/>
    </source>
</evidence>
<reference evidence="12" key="1">
    <citation type="journal article" date="2001" name="Int. J. Syst. Evol. Microbiol.">
        <title>Methanofollis aquaemaris sp. nov., a methanogen isolated from an aquaculture fish pond.</title>
        <authorList>
            <person name="Lai M.C."/>
            <person name="Chen S.C."/>
        </authorList>
    </citation>
    <scope>NUCLEOTIDE SEQUENCE</scope>
    <source>
        <strain evidence="12">N2F9704</strain>
    </source>
</reference>
<keyword evidence="5 12" id="KW-0418">Kinase</keyword>
<dbReference type="Proteomes" id="UP001042704">
    <property type="component" value="Chromosome"/>
</dbReference>
<dbReference type="Pfam" id="PF08501">
    <property type="entry name" value="Shikimate_dh_N"/>
    <property type="match status" value="1"/>
</dbReference>
<feature type="binding site" evidence="9">
    <location>
        <begin position="311"/>
        <end position="315"/>
    </location>
    <ligand>
        <name>NADP(+)</name>
        <dbReference type="ChEBI" id="CHEBI:58349"/>
    </ligand>
</feature>
<evidence type="ECO:0000313" key="13">
    <source>
        <dbReference type="Proteomes" id="UP001042704"/>
    </source>
</evidence>
<comment type="catalytic activity">
    <reaction evidence="8">
        <text>shikimate + ATP = 3-phosphoshikimate + ADP + H(+)</text>
        <dbReference type="Rhea" id="RHEA:13121"/>
        <dbReference type="ChEBI" id="CHEBI:15378"/>
        <dbReference type="ChEBI" id="CHEBI:30616"/>
        <dbReference type="ChEBI" id="CHEBI:36208"/>
        <dbReference type="ChEBI" id="CHEBI:145989"/>
        <dbReference type="ChEBI" id="CHEBI:456216"/>
        <dbReference type="EC" id="2.7.1.71"/>
    </reaction>
</comment>
<keyword evidence="9 12" id="KW-0560">Oxidoreductase</keyword>
<keyword evidence="4" id="KW-0547">Nucleotide-binding</keyword>
<keyword evidence="9" id="KW-0521">NADP</keyword>
<evidence type="ECO:0000256" key="2">
    <source>
        <dbReference type="ARBA" id="ARBA00022605"/>
    </source>
</evidence>
<dbReference type="HAMAP" id="MF_00222">
    <property type="entry name" value="Shikimate_DH_AroE"/>
    <property type="match status" value="1"/>
</dbReference>
<dbReference type="EMBL" id="CP036172">
    <property type="protein sequence ID" value="QSZ67569.1"/>
    <property type="molecule type" value="Genomic_DNA"/>
</dbReference>
<feature type="binding site" evidence="9">
    <location>
        <position position="426"/>
    </location>
    <ligand>
        <name>shikimate</name>
        <dbReference type="ChEBI" id="CHEBI:36208"/>
    </ligand>
</feature>
<dbReference type="GO" id="GO:0004765">
    <property type="term" value="F:shikimate kinase activity"/>
    <property type="evidence" value="ECO:0007669"/>
    <property type="project" value="UniProtKB-EC"/>
</dbReference>
<evidence type="ECO:0000256" key="5">
    <source>
        <dbReference type="ARBA" id="ARBA00022777"/>
    </source>
</evidence>
<evidence type="ECO:0000256" key="8">
    <source>
        <dbReference type="ARBA" id="ARBA00048567"/>
    </source>
</evidence>
<feature type="binding site" evidence="9">
    <location>
        <position position="419"/>
    </location>
    <ligand>
        <name>NADP(+)</name>
        <dbReference type="ChEBI" id="CHEBI:58349"/>
    </ligand>
</feature>
<organism evidence="12 13">
    <name type="scientific">Methanofollis aquaemaris</name>
    <dbReference type="NCBI Taxonomy" id="126734"/>
    <lineage>
        <taxon>Archaea</taxon>
        <taxon>Methanobacteriati</taxon>
        <taxon>Methanobacteriota</taxon>
        <taxon>Stenosarchaea group</taxon>
        <taxon>Methanomicrobia</taxon>
        <taxon>Methanomicrobiales</taxon>
        <taxon>Methanomicrobiaceae</taxon>
        <taxon>Methanofollis</taxon>
    </lineage>
</organism>
<dbReference type="InterPro" id="IPR041121">
    <property type="entry name" value="SDH_C"/>
</dbReference>
<protein>
    <recommendedName>
        <fullName evidence="9">Shikimate dehydrogenase (NADP(+))</fullName>
        <shortName evidence="9">SDH</shortName>
        <ecNumber evidence="9">1.1.1.25</ecNumber>
    </recommendedName>
</protein>
<dbReference type="CDD" id="cd01065">
    <property type="entry name" value="NAD_bind_Shikimate_DH"/>
    <property type="match status" value="1"/>
</dbReference>
<dbReference type="GeneID" id="76424430"/>
<comment type="pathway">
    <text evidence="1">Metabolic intermediate biosynthesis; chorismate biosynthesis; chorismate from D-erythrose 4-phosphate and phosphoenolpyruvate: step 5/7.</text>
</comment>
<evidence type="ECO:0000256" key="9">
    <source>
        <dbReference type="HAMAP-Rule" id="MF_00222"/>
    </source>
</evidence>
<dbReference type="CDD" id="cd00464">
    <property type="entry name" value="SK"/>
    <property type="match status" value="1"/>
</dbReference>
<feature type="binding site" evidence="9">
    <location>
        <position position="291"/>
    </location>
    <ligand>
        <name>shikimate</name>
        <dbReference type="ChEBI" id="CHEBI:36208"/>
    </ligand>
</feature>
<proteinExistence type="inferred from homology"/>
<evidence type="ECO:0000313" key="12">
    <source>
        <dbReference type="EMBL" id="QSZ67569.1"/>
    </source>
</evidence>
<keyword evidence="7 9" id="KW-0057">Aromatic amino acid biosynthesis</keyword>
<dbReference type="GO" id="GO:0009423">
    <property type="term" value="P:chorismate biosynthetic process"/>
    <property type="evidence" value="ECO:0007669"/>
    <property type="project" value="UniProtKB-UniRule"/>
</dbReference>
<comment type="caution">
    <text evidence="9">Lacks conserved residue(s) required for the propagation of feature annotation.</text>
</comment>
<sequence length="450" mass="46800">MKVVLIGYRGTGKSTVGRILADRLGLPFYDTDAMVEARAGRSIPAIFAGEGEEGFRALECAVVADLAGVDGIVATGGGAVLDPANVAALRRGGRVVLLEADAETIAERTTGSDRPPLTPLPLTDEVAALLARRRPYYCAAADFAFSTAGLTPAETADAVLALLAGRERDLRVMEGFCLPSGEADRLLALEAATGLYGIAGHPCLHSRSPELYTALFAAYGIDAAYTFFDHPEFGEVLRAARALGVQGLSVTVPHKAAALAAADEVDSHAQAIGAANTLVFCGDQVRATNTDWTGVRRPLEGTGARTAVVLGAGGAAAAAVYALLDLGCEVTVLARNLRQAEGLAGRFGCGAGEIRDFTRITPPDVVVHATPVGMGTDPRALLSAADLDPATTIFDLVYTPQETPLLRAAAARGCRTIPGTEMFVYQACEQFLHMTGIQVGPEAVREVLGL</sequence>
<dbReference type="InterPro" id="IPR022893">
    <property type="entry name" value="Shikimate_DH_fam"/>
</dbReference>
<dbReference type="RefSeq" id="WP_265580470.1">
    <property type="nucleotide sequence ID" value="NZ_CP036172.1"/>
</dbReference>
<keyword evidence="3" id="KW-0808">Transferase</keyword>
<dbReference type="Pfam" id="PF18317">
    <property type="entry name" value="SDH_C"/>
    <property type="match status" value="1"/>
</dbReference>
<evidence type="ECO:0000259" key="10">
    <source>
        <dbReference type="Pfam" id="PF08501"/>
    </source>
</evidence>
<dbReference type="Gene3D" id="3.40.50.720">
    <property type="entry name" value="NAD(P)-binding Rossmann-like Domain"/>
    <property type="match status" value="1"/>
</dbReference>
<dbReference type="PRINTS" id="PR01100">
    <property type="entry name" value="SHIKIMTKNASE"/>
</dbReference>
<dbReference type="PANTHER" id="PTHR21089:SF1">
    <property type="entry name" value="BIFUNCTIONAL 3-DEHYDROQUINATE DEHYDRATASE_SHIKIMATE DEHYDROGENASE, CHLOROPLASTIC"/>
    <property type="match status" value="1"/>
</dbReference>
<dbReference type="HAMAP" id="MF_00109">
    <property type="entry name" value="Shikimate_kinase"/>
    <property type="match status" value="1"/>
</dbReference>
<dbReference type="Gene3D" id="3.40.50.10860">
    <property type="entry name" value="Leucine Dehydrogenase, chain A, domain 1"/>
    <property type="match status" value="1"/>
</dbReference>
<feature type="binding site" evidence="9">
    <location>
        <position position="398"/>
    </location>
    <ligand>
        <name>shikimate</name>
        <dbReference type="ChEBI" id="CHEBI:36208"/>
    </ligand>
</feature>
<dbReference type="GO" id="GO:0019632">
    <property type="term" value="P:shikimate metabolic process"/>
    <property type="evidence" value="ECO:0007669"/>
    <property type="project" value="TreeGrafter"/>
</dbReference>
<dbReference type="PANTHER" id="PTHR21089">
    <property type="entry name" value="SHIKIMATE DEHYDROGENASE"/>
    <property type="match status" value="1"/>
</dbReference>
<keyword evidence="13" id="KW-1185">Reference proteome</keyword>